<proteinExistence type="predicted"/>
<accession>A0A663LML9</accession>
<name>A0A663LML9_ATHCN</name>
<dbReference type="Ensembl" id="ENSACUT00000001334.1">
    <property type="protein sequence ID" value="ENSACUP00000001245.1"/>
    <property type="gene ID" value="ENSACUG00000000913.1"/>
</dbReference>
<sequence>MLRARTNHTSAVLNGEIYVIGVERYDPYNKSWCAISPALKYVSNFAAASCLGKLYLVGSCAIKYNALTLQCYNPVQGESWPHCTSPEPSWGYLSAPRCATLRGLIYLIGDNTKKVHMYNPEANICMGKHEGDQGTLIFSIAKAPQHLAGPQCSVRPIAGPHEAE</sequence>
<keyword evidence="1" id="KW-0880">Kelch repeat</keyword>
<keyword evidence="2" id="KW-0677">Repeat</keyword>
<keyword evidence="4" id="KW-1185">Reference proteome</keyword>
<gene>
    <name evidence="3" type="primary">KLHL30</name>
</gene>
<evidence type="ECO:0000313" key="3">
    <source>
        <dbReference type="Ensembl" id="ENSACUP00000001245.1"/>
    </source>
</evidence>
<dbReference type="SUPFAM" id="SSF117281">
    <property type="entry name" value="Kelch motif"/>
    <property type="match status" value="1"/>
</dbReference>
<evidence type="ECO:0000256" key="1">
    <source>
        <dbReference type="ARBA" id="ARBA00022441"/>
    </source>
</evidence>
<reference evidence="3" key="1">
    <citation type="submission" date="2025-08" db="UniProtKB">
        <authorList>
            <consortium name="Ensembl"/>
        </authorList>
    </citation>
    <scope>IDENTIFICATION</scope>
</reference>
<organism evidence="3 4">
    <name type="scientific">Athene cunicularia</name>
    <name type="common">Burrowing owl</name>
    <name type="synonym">Speotyto cunicularia</name>
    <dbReference type="NCBI Taxonomy" id="194338"/>
    <lineage>
        <taxon>Eukaryota</taxon>
        <taxon>Metazoa</taxon>
        <taxon>Chordata</taxon>
        <taxon>Craniata</taxon>
        <taxon>Vertebrata</taxon>
        <taxon>Euteleostomi</taxon>
        <taxon>Archelosauria</taxon>
        <taxon>Archosauria</taxon>
        <taxon>Dinosauria</taxon>
        <taxon>Saurischia</taxon>
        <taxon>Theropoda</taxon>
        <taxon>Coelurosauria</taxon>
        <taxon>Aves</taxon>
        <taxon>Neognathae</taxon>
        <taxon>Neoaves</taxon>
        <taxon>Telluraves</taxon>
        <taxon>Strigiformes</taxon>
        <taxon>Strigidae</taxon>
        <taxon>Athene</taxon>
    </lineage>
</organism>
<evidence type="ECO:0000256" key="2">
    <source>
        <dbReference type="ARBA" id="ARBA00022737"/>
    </source>
</evidence>
<dbReference type="Proteomes" id="UP000472269">
    <property type="component" value="Unplaced"/>
</dbReference>
<evidence type="ECO:0000313" key="4">
    <source>
        <dbReference type="Proteomes" id="UP000472269"/>
    </source>
</evidence>
<dbReference type="Gene3D" id="2.120.10.80">
    <property type="entry name" value="Kelch-type beta propeller"/>
    <property type="match status" value="1"/>
</dbReference>
<protein>
    <submittedName>
        <fullName evidence="3">Kelch like family member 30</fullName>
    </submittedName>
</protein>
<dbReference type="InterPro" id="IPR015915">
    <property type="entry name" value="Kelch-typ_b-propeller"/>
</dbReference>
<dbReference type="PANTHER" id="PTHR24412:SF398">
    <property type="entry name" value="KELCH-LIKE PROTEIN 30"/>
    <property type="match status" value="1"/>
</dbReference>
<dbReference type="PANTHER" id="PTHR24412">
    <property type="entry name" value="KELCH PROTEIN"/>
    <property type="match status" value="1"/>
</dbReference>
<reference evidence="3" key="2">
    <citation type="submission" date="2025-09" db="UniProtKB">
        <authorList>
            <consortium name="Ensembl"/>
        </authorList>
    </citation>
    <scope>IDENTIFICATION</scope>
</reference>
<dbReference type="AlphaFoldDB" id="A0A663LML9"/>